<protein>
    <submittedName>
        <fullName evidence="1">Tail sheath</fullName>
    </submittedName>
</protein>
<sequence>MATSTRPNTLELSDMTADVDQFVQQFQAFLQGRPTWVGNLTTATSETLIELAASVGAFAQGRIIRAAEDCFAETAQSDSSILSITQMQGLRISRYLPAGLPTQLSSPVPLTVPPLTQFQCAGQFFFNREQITFTDTNPVNVTLFEGQVYAYVMNGKGSERQTFVGAQDAFAVSDRDVQVTLNGMILPKAYGGLWNFDGLPGYSDQTMSDGRLLIQFGNYGGLNGFFGTIPGINDQIIVSYPITQGISGNSFTTINKQVTVAGFPEIGGVATANPTGGSNANPIVSYKNVASGGFGTYQSGVTKSQYQSIIATYPGIVDVMTQAQREIDPSDLKWMNVVRVAALTSSPWTQAQIQDFLKYCQSVTMYSTYFHWQDAIPIDRDVEVDVYIFNSATIEAVREAVVSEINGLFAPRPGILTTNFYVSDLERAIFRAGKGAVSYIIPRSPTGSMIVGAPPSPVATYTINPNQAQGLPQLVYAYGISTDMQNGDVGYPSSWVYPQVTQADGTSTITLTWPEVYGASKYHVWGRDSAQGFGLLATINAGDPLTFTDNGTITPVGPLPPSGNWPIRYNRLRPVDPNDPTKGTTLKVNVFYAERQQRFDTNPTRMQLG</sequence>
<organism evidence="1 2">
    <name type="scientific">Burkholderia phage BcepSauron</name>
    <dbReference type="NCBI Taxonomy" id="2530033"/>
    <lineage>
        <taxon>Viruses</taxon>
        <taxon>Duplodnaviria</taxon>
        <taxon>Heunggongvirae</taxon>
        <taxon>Uroviricota</taxon>
        <taxon>Caudoviricetes</taxon>
        <taxon>Sarumanvirus</taxon>
        <taxon>Sarumanvirus bcepsauron</taxon>
    </lineage>
</organism>
<proteinExistence type="predicted"/>
<accession>A0A482MLW2</accession>
<name>A0A482MLW2_9CAUD</name>
<dbReference type="Proteomes" id="UP000301424">
    <property type="component" value="Segment"/>
</dbReference>
<gene>
    <name evidence="1" type="ORF">BcepSauron_265</name>
</gene>
<evidence type="ECO:0000313" key="2">
    <source>
        <dbReference type="Proteomes" id="UP000301424"/>
    </source>
</evidence>
<reference evidence="1 2" key="1">
    <citation type="submission" date="2019-02" db="EMBL/GenBank/DDBJ databases">
        <title>Complete genome sequence of Burkholderia cenocepacia phage BcepSauron.</title>
        <authorList>
            <person name="Park K."/>
            <person name="Gonzalez C."/>
            <person name="Liu M."/>
            <person name="Gill J."/>
        </authorList>
    </citation>
    <scope>NUCLEOTIDE SEQUENCE [LARGE SCALE GENOMIC DNA]</scope>
</reference>
<dbReference type="EMBL" id="MK552141">
    <property type="protein sequence ID" value="QBQ74645.1"/>
    <property type="molecule type" value="Genomic_DNA"/>
</dbReference>
<evidence type="ECO:0000313" key="1">
    <source>
        <dbReference type="EMBL" id="QBQ74645.1"/>
    </source>
</evidence>
<keyword evidence="2" id="KW-1185">Reference proteome</keyword>